<evidence type="ECO:0000256" key="2">
    <source>
        <dbReference type="SAM" id="Coils"/>
    </source>
</evidence>
<feature type="region of interest" description="Disordered" evidence="3">
    <location>
        <begin position="379"/>
        <end position="423"/>
    </location>
</feature>
<feature type="domain" description="Trichohyalin-plectin-homology" evidence="4">
    <location>
        <begin position="17"/>
        <end position="190"/>
    </location>
</feature>
<dbReference type="EMBL" id="CAJZBQ010000003">
    <property type="protein sequence ID" value="CAG9310991.1"/>
    <property type="molecule type" value="Genomic_DNA"/>
</dbReference>
<feature type="compositionally biased region" description="Polar residues" evidence="3">
    <location>
        <begin position="379"/>
        <end position="393"/>
    </location>
</feature>
<dbReference type="Proteomes" id="UP001162131">
    <property type="component" value="Unassembled WGS sequence"/>
</dbReference>
<evidence type="ECO:0000256" key="1">
    <source>
        <dbReference type="ARBA" id="ARBA00023054"/>
    </source>
</evidence>
<protein>
    <recommendedName>
        <fullName evidence="4">Trichohyalin-plectin-homology domain-containing protein</fullName>
    </recommendedName>
</protein>
<keyword evidence="6" id="KW-1185">Reference proteome</keyword>
<accession>A0AAU9IC79</accession>
<gene>
    <name evidence="5" type="ORF">BSTOLATCC_MIC2701</name>
</gene>
<reference evidence="5" key="1">
    <citation type="submission" date="2021-09" db="EMBL/GenBank/DDBJ databases">
        <authorList>
            <consortium name="AG Swart"/>
            <person name="Singh M."/>
            <person name="Singh A."/>
            <person name="Seah K."/>
            <person name="Emmerich C."/>
        </authorList>
    </citation>
    <scope>NUCLEOTIDE SEQUENCE</scope>
    <source>
        <strain evidence="5">ATCC30299</strain>
    </source>
</reference>
<evidence type="ECO:0000313" key="6">
    <source>
        <dbReference type="Proteomes" id="UP001162131"/>
    </source>
</evidence>
<feature type="coiled-coil region" evidence="2">
    <location>
        <begin position="232"/>
        <end position="286"/>
    </location>
</feature>
<dbReference type="InterPro" id="IPR043597">
    <property type="entry name" value="TPH_dom"/>
</dbReference>
<sequence>MALQGIKPYQRPNDWAALVEAQSKANLMQEKADAELASLNKRLLRDELDRQLQEKEQQRRDEQMLREIEANLMLKKSKAIQDYDQRAKQEYKYMQQQLGQEYQDMSSYKAQLRAQMNQQEKSADKSWLNTLSNQMDRDNKMKRDLKEEKVRTEMEVLRLKEQQREYERQQRENERLRDQELIRQNIERVNLRDQKLMDFNKNLDEQRTNKAVVYDPVARENLEKEIKKVEVVNQWENEARRRAEEKMNQERERRMANKQETIQTLQQQLQEKNMKREMERMDFEREKQTIQRQVENTKSYETQLKFLRAKEKEEYKQVLENQSQNKMMQKYNELKMDEKEKQIFSPILTSNEDLEFKAVPGIHPRESPLQKAFLRAHRSFSQLPNPNSPTSRDPSPGGLSRNASNFGDDKSFAGSPVNGSFSNRKTSRNEFFFDPQKHDPIINPLGANIPRPGFGSTFQRGKGLSLLHVGSSITKL</sequence>
<evidence type="ECO:0000256" key="3">
    <source>
        <dbReference type="SAM" id="MobiDB-lite"/>
    </source>
</evidence>
<proteinExistence type="predicted"/>
<comment type="caution">
    <text evidence="5">The sequence shown here is derived from an EMBL/GenBank/DDBJ whole genome shotgun (WGS) entry which is preliminary data.</text>
</comment>
<name>A0AAU9IC79_9CILI</name>
<evidence type="ECO:0000259" key="4">
    <source>
        <dbReference type="Pfam" id="PF13868"/>
    </source>
</evidence>
<dbReference type="Pfam" id="PF13868">
    <property type="entry name" value="TPH"/>
    <property type="match status" value="1"/>
</dbReference>
<keyword evidence="1 2" id="KW-0175">Coiled coil</keyword>
<feature type="coiled-coil region" evidence="2">
    <location>
        <begin position="128"/>
        <end position="179"/>
    </location>
</feature>
<dbReference type="AlphaFoldDB" id="A0AAU9IC79"/>
<organism evidence="5 6">
    <name type="scientific">Blepharisma stoltei</name>
    <dbReference type="NCBI Taxonomy" id="1481888"/>
    <lineage>
        <taxon>Eukaryota</taxon>
        <taxon>Sar</taxon>
        <taxon>Alveolata</taxon>
        <taxon>Ciliophora</taxon>
        <taxon>Postciliodesmatophora</taxon>
        <taxon>Heterotrichea</taxon>
        <taxon>Heterotrichida</taxon>
        <taxon>Blepharismidae</taxon>
        <taxon>Blepharisma</taxon>
    </lineage>
</organism>
<evidence type="ECO:0000313" key="5">
    <source>
        <dbReference type="EMBL" id="CAG9310991.1"/>
    </source>
</evidence>